<feature type="region of interest" description="Disordered" evidence="1">
    <location>
        <begin position="1"/>
        <end position="227"/>
    </location>
</feature>
<dbReference type="Proteomes" id="UP001066276">
    <property type="component" value="Chromosome 5"/>
</dbReference>
<dbReference type="AlphaFoldDB" id="A0AAV7RF30"/>
<proteinExistence type="predicted"/>
<sequence>MSPCRTGLISTHQLNSVGPPRALYQSRSAYTTPFETTPEHSFQPPPDTTALSFRPGAEPQASPSKISGVGVYNPKVREPDPRNPPAPTPHQSHSRAPSSGVSAGHRQSRNPFTAQVPQHPVPGPTAHSGLQGAPGGLPGSQTLEPRLQGAPGGRPVSLLRQRPTPHRDRAQAVGPSLAPPADAAQPCSDRHHRDRDTRGRPHNMGKASRPPPGWPEVASLGRGGGAQ</sequence>
<dbReference type="EMBL" id="JANPWB010000009">
    <property type="protein sequence ID" value="KAJ1149503.1"/>
    <property type="molecule type" value="Genomic_DNA"/>
</dbReference>
<evidence type="ECO:0000313" key="2">
    <source>
        <dbReference type="EMBL" id="KAJ1149503.1"/>
    </source>
</evidence>
<accession>A0AAV7RF30</accession>
<feature type="compositionally biased region" description="Polar residues" evidence="1">
    <location>
        <begin position="89"/>
        <end position="101"/>
    </location>
</feature>
<evidence type="ECO:0000256" key="1">
    <source>
        <dbReference type="SAM" id="MobiDB-lite"/>
    </source>
</evidence>
<feature type="compositionally biased region" description="Polar residues" evidence="1">
    <location>
        <begin position="25"/>
        <end position="35"/>
    </location>
</feature>
<comment type="caution">
    <text evidence="2">The sequence shown here is derived from an EMBL/GenBank/DDBJ whole genome shotgun (WGS) entry which is preliminary data.</text>
</comment>
<name>A0AAV7RF30_PLEWA</name>
<keyword evidence="3" id="KW-1185">Reference proteome</keyword>
<protein>
    <submittedName>
        <fullName evidence="2">Uncharacterized protein</fullName>
    </submittedName>
</protein>
<reference evidence="2" key="1">
    <citation type="journal article" date="2022" name="bioRxiv">
        <title>Sequencing and chromosome-scale assembly of the giantPleurodeles waltlgenome.</title>
        <authorList>
            <person name="Brown T."/>
            <person name="Elewa A."/>
            <person name="Iarovenko S."/>
            <person name="Subramanian E."/>
            <person name="Araus A.J."/>
            <person name="Petzold A."/>
            <person name="Susuki M."/>
            <person name="Suzuki K.-i.T."/>
            <person name="Hayashi T."/>
            <person name="Toyoda A."/>
            <person name="Oliveira C."/>
            <person name="Osipova E."/>
            <person name="Leigh N.D."/>
            <person name="Simon A."/>
            <person name="Yun M.H."/>
        </authorList>
    </citation>
    <scope>NUCLEOTIDE SEQUENCE</scope>
    <source>
        <strain evidence="2">20211129_DDA</strain>
        <tissue evidence="2">Liver</tissue>
    </source>
</reference>
<evidence type="ECO:0000313" key="3">
    <source>
        <dbReference type="Proteomes" id="UP001066276"/>
    </source>
</evidence>
<gene>
    <name evidence="2" type="ORF">NDU88_002310</name>
</gene>
<organism evidence="2 3">
    <name type="scientific">Pleurodeles waltl</name>
    <name type="common">Iberian ribbed newt</name>
    <dbReference type="NCBI Taxonomy" id="8319"/>
    <lineage>
        <taxon>Eukaryota</taxon>
        <taxon>Metazoa</taxon>
        <taxon>Chordata</taxon>
        <taxon>Craniata</taxon>
        <taxon>Vertebrata</taxon>
        <taxon>Euteleostomi</taxon>
        <taxon>Amphibia</taxon>
        <taxon>Batrachia</taxon>
        <taxon>Caudata</taxon>
        <taxon>Salamandroidea</taxon>
        <taxon>Salamandridae</taxon>
        <taxon>Pleurodelinae</taxon>
        <taxon>Pleurodeles</taxon>
    </lineage>
</organism>
<feature type="compositionally biased region" description="Basic and acidic residues" evidence="1">
    <location>
        <begin position="188"/>
        <end position="199"/>
    </location>
</feature>